<reference evidence="2" key="1">
    <citation type="journal article" date="2024" name="Int. J. Syst. Evol. Microbiol.">
        <title>Methylomarinovum tepidoasis sp. nov., a moderately thermophilic methanotroph of the family Methylothermaceae isolated from a deep-sea hydrothermal field.</title>
        <authorList>
            <person name="Hirayama H."/>
            <person name="Takaki Y."/>
            <person name="Abe M."/>
            <person name="Miyazaki M."/>
            <person name="Uematsu K."/>
            <person name="Matsui Y."/>
            <person name="Takai K."/>
        </authorList>
    </citation>
    <scope>NUCLEOTIDE SEQUENCE [LARGE SCALE GENOMIC DNA]</scope>
    <source>
        <strain evidence="2">IT-9</strain>
    </source>
</reference>
<dbReference type="KEGG" id="mcau:MIT9_P1565"/>
<dbReference type="RefSeq" id="WP_317704403.1">
    <property type="nucleotide sequence ID" value="NZ_AP024714.1"/>
</dbReference>
<dbReference type="AlphaFoldDB" id="A0AAU9CPW2"/>
<gene>
    <name evidence="1" type="ORF">MIT9_P1565</name>
</gene>
<name>A0AAU9CPW2_9GAMM</name>
<evidence type="ECO:0000313" key="1">
    <source>
        <dbReference type="EMBL" id="BCX81983.1"/>
    </source>
</evidence>
<proteinExistence type="predicted"/>
<accession>A0AAU9CPW2</accession>
<evidence type="ECO:0008006" key="3">
    <source>
        <dbReference type="Google" id="ProtNLM"/>
    </source>
</evidence>
<protein>
    <recommendedName>
        <fullName evidence="3">Lipoprotein</fullName>
    </recommendedName>
</protein>
<keyword evidence="2" id="KW-1185">Reference proteome</keyword>
<dbReference type="Proteomes" id="UP001321825">
    <property type="component" value="Chromosome"/>
</dbReference>
<dbReference type="EMBL" id="AP024714">
    <property type="protein sequence ID" value="BCX81983.1"/>
    <property type="molecule type" value="Genomic_DNA"/>
</dbReference>
<sequence>MKSVIAVIIVLGVIFVLPVACSGRGKIHASSLRSAYDSVRKVKNYIQDDSKKLEFQIAIGTLQQLKTEEGGTKLFLKTIDGKTADEIIALAKEEVNARILKGDKRFAKYQSWDQMVATLTKNTPRVIGRERPEHAFEE</sequence>
<evidence type="ECO:0000313" key="2">
    <source>
        <dbReference type="Proteomes" id="UP001321825"/>
    </source>
</evidence>
<organism evidence="1 2">
    <name type="scientific">Methylomarinovum caldicuralii</name>
    <dbReference type="NCBI Taxonomy" id="438856"/>
    <lineage>
        <taxon>Bacteria</taxon>
        <taxon>Pseudomonadati</taxon>
        <taxon>Pseudomonadota</taxon>
        <taxon>Gammaproteobacteria</taxon>
        <taxon>Methylococcales</taxon>
        <taxon>Methylothermaceae</taxon>
        <taxon>Methylomarinovum</taxon>
    </lineage>
</organism>